<evidence type="ECO:0000313" key="2">
    <source>
        <dbReference type="EMBL" id="PMD18414.1"/>
    </source>
</evidence>
<dbReference type="AlphaFoldDB" id="A0A2J6PWQ1"/>
<evidence type="ECO:0000256" key="1">
    <source>
        <dbReference type="SAM" id="SignalP"/>
    </source>
</evidence>
<name>A0A2J6PWQ1_9HELO</name>
<dbReference type="EMBL" id="KZ613494">
    <property type="protein sequence ID" value="PMD18414.1"/>
    <property type="molecule type" value="Genomic_DNA"/>
</dbReference>
<keyword evidence="1" id="KW-0732">Signal</keyword>
<evidence type="ECO:0000313" key="3">
    <source>
        <dbReference type="Proteomes" id="UP000235672"/>
    </source>
</evidence>
<sequence length="111" mass="10884">MYASKTLIAVAAFLSTTNAAILNLYSDTGCKNAAGSVNVWDNTCASTGGFQSYIITTGGGIGQAITTFGPNDCAGTQTSCNSADSVNICYTAFDSAGGSNAVGSGAGCGVV</sequence>
<accession>A0A2J6PWQ1</accession>
<feature type="signal peptide" evidence="1">
    <location>
        <begin position="1"/>
        <end position="19"/>
    </location>
</feature>
<dbReference type="Proteomes" id="UP000235672">
    <property type="component" value="Unassembled WGS sequence"/>
</dbReference>
<feature type="chain" id="PRO_5014322031" evidence="1">
    <location>
        <begin position="20"/>
        <end position="111"/>
    </location>
</feature>
<gene>
    <name evidence="2" type="ORF">NA56DRAFT_751376</name>
</gene>
<organism evidence="2 3">
    <name type="scientific">Hyaloscypha hepaticicola</name>
    <dbReference type="NCBI Taxonomy" id="2082293"/>
    <lineage>
        <taxon>Eukaryota</taxon>
        <taxon>Fungi</taxon>
        <taxon>Dikarya</taxon>
        <taxon>Ascomycota</taxon>
        <taxon>Pezizomycotina</taxon>
        <taxon>Leotiomycetes</taxon>
        <taxon>Helotiales</taxon>
        <taxon>Hyaloscyphaceae</taxon>
        <taxon>Hyaloscypha</taxon>
    </lineage>
</organism>
<dbReference type="OrthoDB" id="3598923at2759"/>
<protein>
    <submittedName>
        <fullName evidence="2">Uncharacterized protein</fullName>
    </submittedName>
</protein>
<proteinExistence type="predicted"/>
<reference evidence="2 3" key="1">
    <citation type="submission" date="2016-05" db="EMBL/GenBank/DDBJ databases">
        <title>A degradative enzymes factory behind the ericoid mycorrhizal symbiosis.</title>
        <authorList>
            <consortium name="DOE Joint Genome Institute"/>
            <person name="Martino E."/>
            <person name="Morin E."/>
            <person name="Grelet G."/>
            <person name="Kuo A."/>
            <person name="Kohler A."/>
            <person name="Daghino S."/>
            <person name="Barry K."/>
            <person name="Choi C."/>
            <person name="Cichocki N."/>
            <person name="Clum A."/>
            <person name="Copeland A."/>
            <person name="Hainaut M."/>
            <person name="Haridas S."/>
            <person name="Labutti K."/>
            <person name="Lindquist E."/>
            <person name="Lipzen A."/>
            <person name="Khouja H.-R."/>
            <person name="Murat C."/>
            <person name="Ohm R."/>
            <person name="Olson A."/>
            <person name="Spatafora J."/>
            <person name="Veneault-Fourrey C."/>
            <person name="Henrissat B."/>
            <person name="Grigoriev I."/>
            <person name="Martin F."/>
            <person name="Perotto S."/>
        </authorList>
    </citation>
    <scope>NUCLEOTIDE SEQUENCE [LARGE SCALE GENOMIC DNA]</scope>
    <source>
        <strain evidence="2 3">UAMH 7357</strain>
    </source>
</reference>
<keyword evidence="3" id="KW-1185">Reference proteome</keyword>